<evidence type="ECO:0000256" key="1">
    <source>
        <dbReference type="SAM" id="Phobius"/>
    </source>
</evidence>
<accession>A0A0F8ZH88</accession>
<name>A0A0F8ZH88_9ZZZZ</name>
<keyword evidence="1" id="KW-1133">Transmembrane helix</keyword>
<evidence type="ECO:0000313" key="2">
    <source>
        <dbReference type="EMBL" id="KKK85360.1"/>
    </source>
</evidence>
<gene>
    <name evidence="2" type="ORF">LCGC14_2774080</name>
</gene>
<feature type="transmembrane region" description="Helical" evidence="1">
    <location>
        <begin position="6"/>
        <end position="24"/>
    </location>
</feature>
<reference evidence="2" key="1">
    <citation type="journal article" date="2015" name="Nature">
        <title>Complex archaea that bridge the gap between prokaryotes and eukaryotes.</title>
        <authorList>
            <person name="Spang A."/>
            <person name="Saw J.H."/>
            <person name="Jorgensen S.L."/>
            <person name="Zaremba-Niedzwiedzka K."/>
            <person name="Martijn J."/>
            <person name="Lind A.E."/>
            <person name="van Eijk R."/>
            <person name="Schleper C."/>
            <person name="Guy L."/>
            <person name="Ettema T.J."/>
        </authorList>
    </citation>
    <scope>NUCLEOTIDE SEQUENCE</scope>
</reference>
<comment type="caution">
    <text evidence="2">The sequence shown here is derived from an EMBL/GenBank/DDBJ whole genome shotgun (WGS) entry which is preliminary data.</text>
</comment>
<sequence length="89" mass="10332">MRIIWTAIYVGVLTMALLSVWWIFKAPSPRDLIPETTEREESPARVEPVVWGKDPYPVFFHWHEETKTLEIVDPEIRCCDTGMCDEVGP</sequence>
<keyword evidence="1" id="KW-0812">Transmembrane</keyword>
<organism evidence="2">
    <name type="scientific">marine sediment metagenome</name>
    <dbReference type="NCBI Taxonomy" id="412755"/>
    <lineage>
        <taxon>unclassified sequences</taxon>
        <taxon>metagenomes</taxon>
        <taxon>ecological metagenomes</taxon>
    </lineage>
</organism>
<protein>
    <submittedName>
        <fullName evidence="2">Uncharacterized protein</fullName>
    </submittedName>
</protein>
<dbReference type="EMBL" id="LAZR01051345">
    <property type="protein sequence ID" value="KKK85360.1"/>
    <property type="molecule type" value="Genomic_DNA"/>
</dbReference>
<proteinExistence type="predicted"/>
<keyword evidence="1" id="KW-0472">Membrane</keyword>
<dbReference type="AlphaFoldDB" id="A0A0F8ZH88"/>